<organism evidence="1 2">
    <name type="scientific">Sorghum bicolor</name>
    <name type="common">Sorghum</name>
    <name type="synonym">Sorghum vulgare</name>
    <dbReference type="NCBI Taxonomy" id="4558"/>
    <lineage>
        <taxon>Eukaryota</taxon>
        <taxon>Viridiplantae</taxon>
        <taxon>Streptophyta</taxon>
        <taxon>Embryophyta</taxon>
        <taxon>Tracheophyta</taxon>
        <taxon>Spermatophyta</taxon>
        <taxon>Magnoliopsida</taxon>
        <taxon>Liliopsida</taxon>
        <taxon>Poales</taxon>
        <taxon>Poaceae</taxon>
        <taxon>PACMAD clade</taxon>
        <taxon>Panicoideae</taxon>
        <taxon>Andropogonodae</taxon>
        <taxon>Andropogoneae</taxon>
        <taxon>Sorghinae</taxon>
        <taxon>Sorghum</taxon>
    </lineage>
</organism>
<evidence type="ECO:0000313" key="1">
    <source>
        <dbReference type="EMBL" id="KAG0547969.1"/>
    </source>
</evidence>
<dbReference type="EMBL" id="CM027680">
    <property type="protein sequence ID" value="KAG0547969.1"/>
    <property type="molecule type" value="Genomic_DNA"/>
</dbReference>
<dbReference type="AlphaFoldDB" id="A0A921RYC9"/>
<reference evidence="1" key="1">
    <citation type="journal article" date="2019" name="BMC Genomics">
        <title>A new reference genome for Sorghum bicolor reveals high levels of sequence similarity between sweet and grain genotypes: implications for the genetics of sugar metabolism.</title>
        <authorList>
            <person name="Cooper E.A."/>
            <person name="Brenton Z.W."/>
            <person name="Flinn B.S."/>
            <person name="Jenkins J."/>
            <person name="Shu S."/>
            <person name="Flowers D."/>
            <person name="Luo F."/>
            <person name="Wang Y."/>
            <person name="Xia P."/>
            <person name="Barry K."/>
            <person name="Daum C."/>
            <person name="Lipzen A."/>
            <person name="Yoshinaga Y."/>
            <person name="Schmutz J."/>
            <person name="Saski C."/>
            <person name="Vermerris W."/>
            <person name="Kresovich S."/>
        </authorList>
    </citation>
    <scope>NUCLEOTIDE SEQUENCE</scope>
</reference>
<name>A0A921RYC9_SORBI</name>
<gene>
    <name evidence="1" type="ORF">BDA96_01G126600</name>
</gene>
<sequence>MIQYKMFPIYNLCFCRRIYYLLVGSIVFLDHTVVFQYAPTLIYFFLDFMYYLMKQ</sequence>
<protein>
    <submittedName>
        <fullName evidence="1">Uncharacterized protein</fullName>
    </submittedName>
</protein>
<comment type="caution">
    <text evidence="1">The sequence shown here is derived from an EMBL/GenBank/DDBJ whole genome shotgun (WGS) entry which is preliminary data.</text>
</comment>
<reference evidence="1" key="2">
    <citation type="submission" date="2020-10" db="EMBL/GenBank/DDBJ databases">
        <authorList>
            <person name="Cooper E.A."/>
            <person name="Brenton Z.W."/>
            <person name="Flinn B.S."/>
            <person name="Jenkins J."/>
            <person name="Shu S."/>
            <person name="Flowers D."/>
            <person name="Luo F."/>
            <person name="Wang Y."/>
            <person name="Xia P."/>
            <person name="Barry K."/>
            <person name="Daum C."/>
            <person name="Lipzen A."/>
            <person name="Yoshinaga Y."/>
            <person name="Schmutz J."/>
            <person name="Saski C."/>
            <person name="Vermerris W."/>
            <person name="Kresovich S."/>
        </authorList>
    </citation>
    <scope>NUCLEOTIDE SEQUENCE</scope>
</reference>
<evidence type="ECO:0000313" key="2">
    <source>
        <dbReference type="Proteomes" id="UP000807115"/>
    </source>
</evidence>
<proteinExistence type="predicted"/>
<dbReference type="Proteomes" id="UP000807115">
    <property type="component" value="Chromosome 1"/>
</dbReference>
<accession>A0A921RYC9</accession>